<dbReference type="SUPFAM" id="SSF56235">
    <property type="entry name" value="N-terminal nucleophile aminohydrolases (Ntn hydrolases)"/>
    <property type="match status" value="1"/>
</dbReference>
<dbReference type="Proteomes" id="UP000294739">
    <property type="component" value="Unassembled WGS sequence"/>
</dbReference>
<keyword evidence="3" id="KW-0028">Amino-acid biosynthesis</keyword>
<evidence type="ECO:0000256" key="2">
    <source>
        <dbReference type="ARBA" id="ARBA00012737"/>
    </source>
</evidence>
<dbReference type="InterPro" id="IPR051786">
    <property type="entry name" value="ASN_synthetase/amidase"/>
</dbReference>
<proteinExistence type="predicted"/>
<comment type="pathway">
    <text evidence="1">Amino-acid biosynthesis; L-asparagine biosynthesis; L-asparagine from L-aspartate (L-Gln route): step 1/1.</text>
</comment>
<evidence type="ECO:0000256" key="1">
    <source>
        <dbReference type="ARBA" id="ARBA00005187"/>
    </source>
</evidence>
<dbReference type="RefSeq" id="WP_131900892.1">
    <property type="nucleotide sequence ID" value="NZ_SMKZ01000063.1"/>
</dbReference>
<evidence type="ECO:0000256" key="4">
    <source>
        <dbReference type="ARBA" id="ARBA00048741"/>
    </source>
</evidence>
<dbReference type="GO" id="GO:0006529">
    <property type="term" value="P:asparagine biosynthetic process"/>
    <property type="evidence" value="ECO:0007669"/>
    <property type="project" value="UniProtKB-KW"/>
</dbReference>
<dbReference type="EMBL" id="SMKZ01000063">
    <property type="protein sequence ID" value="TDD98958.1"/>
    <property type="molecule type" value="Genomic_DNA"/>
</dbReference>
<dbReference type="Gene3D" id="3.40.50.620">
    <property type="entry name" value="HUPs"/>
    <property type="match status" value="1"/>
</dbReference>
<protein>
    <recommendedName>
        <fullName evidence="2">asparagine synthase (glutamine-hydrolyzing)</fullName>
        <ecNumber evidence="2">6.3.5.4</ecNumber>
    </recommendedName>
</protein>
<feature type="domain" description="Asparagine synthetase" evidence="5">
    <location>
        <begin position="233"/>
        <end position="469"/>
    </location>
</feature>
<reference evidence="6 7" key="1">
    <citation type="submission" date="2019-03" db="EMBL/GenBank/DDBJ databases">
        <title>Draft genome sequences of novel Actinobacteria.</title>
        <authorList>
            <person name="Sahin N."/>
            <person name="Ay H."/>
            <person name="Saygin H."/>
        </authorList>
    </citation>
    <scope>NUCLEOTIDE SEQUENCE [LARGE SCALE GENOMIC DNA]</scope>
    <source>
        <strain evidence="6 7">5K138</strain>
    </source>
</reference>
<evidence type="ECO:0000256" key="3">
    <source>
        <dbReference type="ARBA" id="ARBA00022888"/>
    </source>
</evidence>
<comment type="caution">
    <text evidence="6">The sequence shown here is derived from an EMBL/GenBank/DDBJ whole genome shotgun (WGS) entry which is preliminary data.</text>
</comment>
<keyword evidence="3" id="KW-0061">Asparagine biosynthesis</keyword>
<dbReference type="Pfam" id="PF00733">
    <property type="entry name" value="Asn_synthase"/>
    <property type="match status" value="1"/>
</dbReference>
<evidence type="ECO:0000313" key="7">
    <source>
        <dbReference type="Proteomes" id="UP000294739"/>
    </source>
</evidence>
<gene>
    <name evidence="6" type="ORF">E1269_28170</name>
</gene>
<dbReference type="InParanoid" id="A0A4R5CFQ3"/>
<accession>A0A4R5CFQ3</accession>
<dbReference type="InterPro" id="IPR001962">
    <property type="entry name" value="Asn_synthase"/>
</dbReference>
<comment type="catalytic activity">
    <reaction evidence="4">
        <text>L-aspartate + L-glutamine + ATP + H2O = L-asparagine + L-glutamate + AMP + diphosphate + H(+)</text>
        <dbReference type="Rhea" id="RHEA:12228"/>
        <dbReference type="ChEBI" id="CHEBI:15377"/>
        <dbReference type="ChEBI" id="CHEBI:15378"/>
        <dbReference type="ChEBI" id="CHEBI:29985"/>
        <dbReference type="ChEBI" id="CHEBI:29991"/>
        <dbReference type="ChEBI" id="CHEBI:30616"/>
        <dbReference type="ChEBI" id="CHEBI:33019"/>
        <dbReference type="ChEBI" id="CHEBI:58048"/>
        <dbReference type="ChEBI" id="CHEBI:58359"/>
        <dbReference type="ChEBI" id="CHEBI:456215"/>
        <dbReference type="EC" id="6.3.5.4"/>
    </reaction>
</comment>
<dbReference type="GO" id="GO:0004066">
    <property type="term" value="F:asparagine synthase (glutamine-hydrolyzing) activity"/>
    <property type="evidence" value="ECO:0007669"/>
    <property type="project" value="UniProtKB-EC"/>
</dbReference>
<organism evidence="6 7">
    <name type="scientific">Jiangella asiatica</name>
    <dbReference type="NCBI Taxonomy" id="2530372"/>
    <lineage>
        <taxon>Bacteria</taxon>
        <taxon>Bacillati</taxon>
        <taxon>Actinomycetota</taxon>
        <taxon>Actinomycetes</taxon>
        <taxon>Jiangellales</taxon>
        <taxon>Jiangellaceae</taxon>
        <taxon>Jiangella</taxon>
    </lineage>
</organism>
<dbReference type="OrthoDB" id="5140532at2"/>
<dbReference type="PANTHER" id="PTHR43284:SF1">
    <property type="entry name" value="ASPARAGINE SYNTHETASE"/>
    <property type="match status" value="1"/>
</dbReference>
<evidence type="ECO:0000313" key="6">
    <source>
        <dbReference type="EMBL" id="TDD98958.1"/>
    </source>
</evidence>
<keyword evidence="7" id="KW-1185">Reference proteome</keyword>
<name>A0A4R5CFQ3_9ACTN</name>
<dbReference type="EC" id="6.3.5.4" evidence="2"/>
<dbReference type="SUPFAM" id="SSF52402">
    <property type="entry name" value="Adenine nucleotide alpha hydrolases-like"/>
    <property type="match status" value="1"/>
</dbReference>
<dbReference type="AlphaFoldDB" id="A0A4R5CFQ3"/>
<dbReference type="InterPro" id="IPR014729">
    <property type="entry name" value="Rossmann-like_a/b/a_fold"/>
</dbReference>
<dbReference type="PANTHER" id="PTHR43284">
    <property type="entry name" value="ASPARAGINE SYNTHETASE (GLUTAMINE-HYDROLYZING)"/>
    <property type="match status" value="1"/>
</dbReference>
<dbReference type="InterPro" id="IPR029055">
    <property type="entry name" value="Ntn_hydrolases_N"/>
</dbReference>
<sequence length="627" mass="68487">MSREVLLIAGGDDTASKNRRAGLVAQAAISLPGAVKHDVVETSYATLALVETEIAGGTLASVERDGDTVRVALAITATGLEAATQDPTKARGTAAESGHVAVRLAQDGNVVVSTDGMATVPAYWSERDGQLILSTHLASLVSLGLPGLVDERALFEYLTMLHPLKERTTLRGARLLRPGEVIEWQPDRAAGRSAAPVFVPGDASMSDHEAITACRQVWAEVLEDLFARNRSQRMAVGLSGGLDSRAIVAGAALLGRQPRVFSYGTSNNVDTRIAGDIADHLGMPFIRLPVTDDHLMPRPDVIADRLDGAHSPAEMYESWFAETLRSFADVLVNGAGGGQLWGDEKSLGLTDHRSIAAKVWHRYHDAALAVRPYLSLESRGDLEAEVRAGIDESLEEWDLAQRTDMTVFWRIANRQVRWGNMLVNAARRSGLRLESPFLDSRFIEFASRLSAEQRLNGRLHLQVHRDLFTATADFPRSDDGNSPRHLNHVYWSGESSYRQQLARLTTRHPLSGGRRALRRAVQVGTHTIGRHTPLQSPARWWDERTAVFPIQLWSTTRSVFSERMATLVESTVTPHPVFSQDALDQAAGDLRSGRFSGSVTALARAATAARWIADYEARARAAAAFGR</sequence>
<evidence type="ECO:0000259" key="5">
    <source>
        <dbReference type="Pfam" id="PF00733"/>
    </source>
</evidence>